<evidence type="ECO:0000313" key="2">
    <source>
        <dbReference type="Proteomes" id="UP000535182"/>
    </source>
</evidence>
<dbReference type="RefSeq" id="WP_183979569.1">
    <property type="nucleotide sequence ID" value="NZ_JACHEB010000009.1"/>
</dbReference>
<organism evidence="1 2">
    <name type="scientific">Tunturiibacter gelidiferens</name>
    <dbReference type="NCBI Taxonomy" id="3069689"/>
    <lineage>
        <taxon>Bacteria</taxon>
        <taxon>Pseudomonadati</taxon>
        <taxon>Acidobacteriota</taxon>
        <taxon>Terriglobia</taxon>
        <taxon>Terriglobales</taxon>
        <taxon>Acidobacteriaceae</taxon>
        <taxon>Tunturiibacter</taxon>
    </lineage>
</organism>
<name>A0A9X0QGY7_9BACT</name>
<keyword evidence="2" id="KW-1185">Reference proteome</keyword>
<comment type="caution">
    <text evidence="1">The sequence shown here is derived from an EMBL/GenBank/DDBJ whole genome shotgun (WGS) entry which is preliminary data.</text>
</comment>
<accession>A0A9X0QGY7</accession>
<proteinExistence type="predicted"/>
<dbReference type="AlphaFoldDB" id="A0A9X0QGY7"/>
<sequence>MGRKTDIRVEEMTAIRQTGERWNVDLVALLTKQLSNPLPNPSAAPSTMNQTKLDMHFLI</sequence>
<evidence type="ECO:0000313" key="1">
    <source>
        <dbReference type="EMBL" id="MBB5330282.1"/>
    </source>
</evidence>
<dbReference type="EMBL" id="JACHEB010000009">
    <property type="protein sequence ID" value="MBB5330282.1"/>
    <property type="molecule type" value="Genomic_DNA"/>
</dbReference>
<gene>
    <name evidence="1" type="ORF">HDF14_003915</name>
</gene>
<reference evidence="1 2" key="1">
    <citation type="submission" date="2020-08" db="EMBL/GenBank/DDBJ databases">
        <title>Genomic Encyclopedia of Type Strains, Phase IV (KMG-V): Genome sequencing to study the core and pangenomes of soil and plant-associated prokaryotes.</title>
        <authorList>
            <person name="Whitman W."/>
        </authorList>
    </citation>
    <scope>NUCLEOTIDE SEQUENCE [LARGE SCALE GENOMIC DNA]</scope>
    <source>
        <strain evidence="1 2">X5P2</strain>
    </source>
</reference>
<dbReference type="Proteomes" id="UP000535182">
    <property type="component" value="Unassembled WGS sequence"/>
</dbReference>
<protein>
    <submittedName>
        <fullName evidence="1">Uncharacterized protein</fullName>
    </submittedName>
</protein>